<dbReference type="GO" id="GO:0003677">
    <property type="term" value="F:DNA binding"/>
    <property type="evidence" value="ECO:0007669"/>
    <property type="project" value="InterPro"/>
</dbReference>
<keyword evidence="4" id="KW-0067">ATP-binding</keyword>
<name>A0A6C0E067_9ZZZZ</name>
<dbReference type="SUPFAM" id="SSF52540">
    <property type="entry name" value="P-loop containing nucleoside triphosphate hydrolases"/>
    <property type="match status" value="1"/>
</dbReference>
<dbReference type="EMBL" id="MN739702">
    <property type="protein sequence ID" value="QHT22092.1"/>
    <property type="molecule type" value="Genomic_DNA"/>
</dbReference>
<feature type="domain" description="UvrD-like helicase ATP-binding" evidence="9">
    <location>
        <begin position="72"/>
        <end position="269"/>
    </location>
</feature>
<reference evidence="10" key="1">
    <citation type="journal article" date="2020" name="Nature">
        <title>Giant virus diversity and host interactions through global metagenomics.</title>
        <authorList>
            <person name="Schulz F."/>
            <person name="Roux S."/>
            <person name="Paez-Espino D."/>
            <person name="Jungbluth S."/>
            <person name="Walsh D.A."/>
            <person name="Denef V.J."/>
            <person name="McMahon K.D."/>
            <person name="Konstantinidis K.T."/>
            <person name="Eloe-Fadrosh E.A."/>
            <person name="Kyrpides N.C."/>
            <person name="Woyke T."/>
        </authorList>
    </citation>
    <scope>NUCLEOTIDE SEQUENCE</scope>
    <source>
        <strain evidence="10">GVMAG-M-3300023179-103</strain>
    </source>
</reference>
<dbReference type="SMART" id="SM00479">
    <property type="entry name" value="EXOIII"/>
    <property type="match status" value="1"/>
</dbReference>
<dbReference type="PANTHER" id="PTHR11070:SF2">
    <property type="entry name" value="ATP-DEPENDENT DNA HELICASE SRS2"/>
    <property type="match status" value="1"/>
</dbReference>
<dbReference type="Pfam" id="PF00580">
    <property type="entry name" value="UvrD-helicase"/>
    <property type="match status" value="2"/>
</dbReference>
<dbReference type="Gene3D" id="3.30.420.10">
    <property type="entry name" value="Ribonuclease H-like superfamily/Ribonuclease H"/>
    <property type="match status" value="1"/>
</dbReference>
<dbReference type="Pfam" id="PF13361">
    <property type="entry name" value="UvrD_C"/>
    <property type="match status" value="2"/>
</dbReference>
<evidence type="ECO:0000256" key="8">
    <source>
        <dbReference type="ARBA" id="ARBA00048988"/>
    </source>
</evidence>
<evidence type="ECO:0000256" key="5">
    <source>
        <dbReference type="ARBA" id="ARBA00023235"/>
    </source>
</evidence>
<evidence type="ECO:0000313" key="10">
    <source>
        <dbReference type="EMBL" id="QHT22092.1"/>
    </source>
</evidence>
<dbReference type="Gene3D" id="3.40.50.300">
    <property type="entry name" value="P-loop containing nucleotide triphosphate hydrolases"/>
    <property type="match status" value="2"/>
</dbReference>
<keyword evidence="5" id="KW-0413">Isomerase</keyword>
<dbReference type="Pfam" id="PF00929">
    <property type="entry name" value="RNase_T"/>
    <property type="match status" value="1"/>
</dbReference>
<dbReference type="EC" id="5.6.2.4" evidence="7"/>
<dbReference type="CDD" id="cd06127">
    <property type="entry name" value="DEDDh"/>
    <property type="match status" value="1"/>
</dbReference>
<keyword evidence="3" id="KW-0347">Helicase</keyword>
<dbReference type="InterPro" id="IPR013520">
    <property type="entry name" value="Ribonucl_H"/>
</dbReference>
<evidence type="ECO:0000256" key="1">
    <source>
        <dbReference type="ARBA" id="ARBA00022741"/>
    </source>
</evidence>
<evidence type="ECO:0000259" key="9">
    <source>
        <dbReference type="PROSITE" id="PS51198"/>
    </source>
</evidence>
<dbReference type="PANTHER" id="PTHR11070">
    <property type="entry name" value="UVRD / RECB / PCRA DNA HELICASE FAMILY MEMBER"/>
    <property type="match status" value="1"/>
</dbReference>
<comment type="catalytic activity">
    <reaction evidence="8">
        <text>ATP + H2O = ADP + phosphate + H(+)</text>
        <dbReference type="Rhea" id="RHEA:13065"/>
        <dbReference type="ChEBI" id="CHEBI:15377"/>
        <dbReference type="ChEBI" id="CHEBI:15378"/>
        <dbReference type="ChEBI" id="CHEBI:30616"/>
        <dbReference type="ChEBI" id="CHEBI:43474"/>
        <dbReference type="ChEBI" id="CHEBI:456216"/>
        <dbReference type="EC" id="5.6.2.4"/>
    </reaction>
</comment>
<dbReference type="GO" id="GO:0016787">
    <property type="term" value="F:hydrolase activity"/>
    <property type="evidence" value="ECO:0007669"/>
    <property type="project" value="UniProtKB-KW"/>
</dbReference>
<dbReference type="InterPro" id="IPR036397">
    <property type="entry name" value="RNaseH_sf"/>
</dbReference>
<evidence type="ECO:0000256" key="4">
    <source>
        <dbReference type="ARBA" id="ARBA00022840"/>
    </source>
</evidence>
<proteinExistence type="predicted"/>
<protein>
    <recommendedName>
        <fullName evidence="7">DNA 3'-5' helicase</fullName>
        <ecNumber evidence="7">5.6.2.4</ecNumber>
    </recommendedName>
</protein>
<evidence type="ECO:0000256" key="7">
    <source>
        <dbReference type="ARBA" id="ARBA00034808"/>
    </source>
</evidence>
<dbReference type="CDD" id="cd18807">
    <property type="entry name" value="SF1_C_UvrD"/>
    <property type="match status" value="1"/>
</dbReference>
<dbReference type="GO" id="GO:0000725">
    <property type="term" value="P:recombinational repair"/>
    <property type="evidence" value="ECO:0007669"/>
    <property type="project" value="TreeGrafter"/>
</dbReference>
<keyword evidence="2" id="KW-0378">Hydrolase</keyword>
<dbReference type="GO" id="GO:0043138">
    <property type="term" value="F:3'-5' DNA helicase activity"/>
    <property type="evidence" value="ECO:0007669"/>
    <property type="project" value="UniProtKB-EC"/>
</dbReference>
<dbReference type="InterPro" id="IPR012337">
    <property type="entry name" value="RNaseH-like_sf"/>
</dbReference>
<dbReference type="CDD" id="cd17932">
    <property type="entry name" value="DEXQc_UvrD"/>
    <property type="match status" value="1"/>
</dbReference>
<dbReference type="AlphaFoldDB" id="A0A6C0E067"/>
<dbReference type="InterPro" id="IPR027417">
    <property type="entry name" value="P-loop_NTPase"/>
</dbReference>
<dbReference type="InterPro" id="IPR014017">
    <property type="entry name" value="DNA_helicase_UvrD-like_C"/>
</dbReference>
<sequence>MALYDIINSYINTLTQNKLTLIKMKENPELRKLAVFINGGISSMTKKYIETLNENLANYSKNKYIVGNKEIIPDDEQKEIIHAPINHNIRVIASAGCGKTTTITARVKYLLDNFVLPNKILVLTFNVEAKNNLVKALNNMVGFDIKIEIKTIDAFCHKLQRDFMDTNKMNTFYSLTELCNNGLSIMKKHASEICINYEYVFFDEAQDMNEEQFEILRYFVANKCYLTVIADDSQNIYAFRGSSNYFIINFDKLVPNTLTYKITKNYRSTKFICDLANKSISHNTERIDKQMIAHRQRDKINNIYLSIAKSSKEKINKIIEKIKYYVNTLKFSYGQIAILARNTHPLKEIETILEKEKLPYVSLITEPNSTDYKQIIQENKIVLSTIHRTKGLEWEVCFLIGLCDSHFPTHLNNGLKYIEEERRLFYVAITRARTYLHFCANINELPLSRFIEEILDNIDETNRENVNENYFFRDDKNKTITTYSVTKIIELLNGKMIEQMREQKIIPEFELHTRNIFEKKIPVCENIKNNNFESDFGIYCDIYLTRQLNINNKEEIRDIYTETIINKNEEENKELYTYICKNDNNDKEINKKLNNIFSFNFGSNDSTYPEFIIKKVKEAYTKYINSKLQNNEILDDIYTISLCQKFYGERRRLIYRNIKQLFDENEEIIERLNEYAMKLKYKKIKCKITMKHLYKINKTPICLVGELDYVNITDNCLVDIKCSESDFKLEWLIQLLLYYSLCKSNNVDIEIDKVAIMNIVSGMYYEINIHNYEYTRLLTFVETIIKDNIEGKRETYNENIDITMMLKNIKNHVNQKPDVKKTVIKINKHQERNGYIVMDVENNTCNNDIVQIAYIMFDNNNKELKRVNKYIKNRIIDQRASLLTNITNDILVKKGYEFNDVIQELYNDLSQVKILVGHNIMTDISKLNKNIEKYNIELSYNPFDEISIKDTMNMYKKRIKLKAMYEEMFSDTIIEYHNAMCDVECTAKCYVVMNE</sequence>
<accession>A0A6C0E067</accession>
<dbReference type="SUPFAM" id="SSF53098">
    <property type="entry name" value="Ribonuclease H-like"/>
    <property type="match status" value="1"/>
</dbReference>
<dbReference type="InterPro" id="IPR000212">
    <property type="entry name" value="DNA_helicase_UvrD/REP"/>
</dbReference>
<dbReference type="InterPro" id="IPR014016">
    <property type="entry name" value="UvrD-like_ATP-bd"/>
</dbReference>
<dbReference type="PROSITE" id="PS51198">
    <property type="entry name" value="UVRD_HELICASE_ATP_BIND"/>
    <property type="match status" value="1"/>
</dbReference>
<evidence type="ECO:0000256" key="6">
    <source>
        <dbReference type="ARBA" id="ARBA00034617"/>
    </source>
</evidence>
<keyword evidence="1" id="KW-0547">Nucleotide-binding</keyword>
<organism evidence="10">
    <name type="scientific">viral metagenome</name>
    <dbReference type="NCBI Taxonomy" id="1070528"/>
    <lineage>
        <taxon>unclassified sequences</taxon>
        <taxon>metagenomes</taxon>
        <taxon>organismal metagenomes</taxon>
    </lineage>
</organism>
<evidence type="ECO:0000256" key="2">
    <source>
        <dbReference type="ARBA" id="ARBA00022801"/>
    </source>
</evidence>
<dbReference type="GO" id="GO:0005524">
    <property type="term" value="F:ATP binding"/>
    <property type="evidence" value="ECO:0007669"/>
    <property type="project" value="UniProtKB-KW"/>
</dbReference>
<evidence type="ECO:0000256" key="3">
    <source>
        <dbReference type="ARBA" id="ARBA00022806"/>
    </source>
</evidence>
<comment type="catalytic activity">
    <reaction evidence="6">
        <text>Couples ATP hydrolysis with the unwinding of duplex DNA by translocating in the 3'-5' direction.</text>
        <dbReference type="EC" id="5.6.2.4"/>
    </reaction>
</comment>
<dbReference type="GO" id="GO:0005829">
    <property type="term" value="C:cytosol"/>
    <property type="evidence" value="ECO:0007669"/>
    <property type="project" value="TreeGrafter"/>
</dbReference>